<dbReference type="AlphaFoldDB" id="A0A0V1CSM1"/>
<evidence type="ECO:0000313" key="1">
    <source>
        <dbReference type="EMBL" id="KRY52292.1"/>
    </source>
</evidence>
<evidence type="ECO:0000313" key="2">
    <source>
        <dbReference type="Proteomes" id="UP000054653"/>
    </source>
</evidence>
<accession>A0A0V1CSM1</accession>
<reference evidence="1 2" key="1">
    <citation type="submission" date="2015-01" db="EMBL/GenBank/DDBJ databases">
        <title>Evolution of Trichinella species and genotypes.</title>
        <authorList>
            <person name="Korhonen P.K."/>
            <person name="Edoardo P."/>
            <person name="Giuseppe L.R."/>
            <person name="Gasser R.B."/>
        </authorList>
    </citation>
    <scope>NUCLEOTIDE SEQUENCE [LARGE SCALE GENOMIC DNA]</scope>
    <source>
        <strain evidence="1">ISS120</strain>
    </source>
</reference>
<gene>
    <name evidence="1" type="ORF">T03_11203</name>
</gene>
<proteinExistence type="predicted"/>
<protein>
    <submittedName>
        <fullName evidence="1">Uncharacterized protein</fullName>
    </submittedName>
</protein>
<comment type="caution">
    <text evidence="1">The sequence shown here is derived from an EMBL/GenBank/DDBJ whole genome shotgun (WGS) entry which is preliminary data.</text>
</comment>
<dbReference type="EMBL" id="JYDI01000108">
    <property type="protein sequence ID" value="KRY52292.1"/>
    <property type="molecule type" value="Genomic_DNA"/>
</dbReference>
<keyword evidence="2" id="KW-1185">Reference proteome</keyword>
<sequence>MKRIQHELWHSILNRMGNHNRCIPPAVDLQF</sequence>
<dbReference type="Proteomes" id="UP000054653">
    <property type="component" value="Unassembled WGS sequence"/>
</dbReference>
<organism evidence="1 2">
    <name type="scientific">Trichinella britovi</name>
    <name type="common">Parasitic roundworm</name>
    <dbReference type="NCBI Taxonomy" id="45882"/>
    <lineage>
        <taxon>Eukaryota</taxon>
        <taxon>Metazoa</taxon>
        <taxon>Ecdysozoa</taxon>
        <taxon>Nematoda</taxon>
        <taxon>Enoplea</taxon>
        <taxon>Dorylaimia</taxon>
        <taxon>Trichinellida</taxon>
        <taxon>Trichinellidae</taxon>
        <taxon>Trichinella</taxon>
    </lineage>
</organism>
<name>A0A0V1CSM1_TRIBR</name>